<evidence type="ECO:0000256" key="2">
    <source>
        <dbReference type="SAM" id="Coils"/>
    </source>
</evidence>
<feature type="region of interest" description="Disordered" evidence="3">
    <location>
        <begin position="285"/>
        <end position="318"/>
    </location>
</feature>
<dbReference type="Pfam" id="PF13863">
    <property type="entry name" value="DUF4200"/>
    <property type="match status" value="1"/>
</dbReference>
<dbReference type="AlphaFoldDB" id="D7G879"/>
<keyword evidence="5" id="KW-0969">Cilium</keyword>
<keyword evidence="1 2" id="KW-0175">Coiled coil</keyword>
<dbReference type="STRING" id="2880.D7G879"/>
<feature type="region of interest" description="Disordered" evidence="3">
    <location>
        <begin position="1"/>
        <end position="59"/>
    </location>
</feature>
<feature type="coiled-coil region" evidence="2">
    <location>
        <begin position="384"/>
        <end position="433"/>
    </location>
</feature>
<evidence type="ECO:0000313" key="5">
    <source>
        <dbReference type="EMBL" id="CBJ27942.1"/>
    </source>
</evidence>
<feature type="coiled-coil region" evidence="2">
    <location>
        <begin position="255"/>
        <end position="282"/>
    </location>
</feature>
<dbReference type="OrthoDB" id="10264063at2759"/>
<dbReference type="EMBL" id="FN649751">
    <property type="protein sequence ID" value="CBJ27942.1"/>
    <property type="molecule type" value="Genomic_DNA"/>
</dbReference>
<proteinExistence type="predicted"/>
<evidence type="ECO:0000256" key="1">
    <source>
        <dbReference type="ARBA" id="ARBA00023054"/>
    </source>
</evidence>
<dbReference type="InterPro" id="IPR025252">
    <property type="entry name" value="DUF4200"/>
</dbReference>
<gene>
    <name evidence="5" type="ORF">Esi_0087_0095</name>
</gene>
<keyword evidence="5" id="KW-0966">Cell projection</keyword>
<evidence type="ECO:0000256" key="3">
    <source>
        <dbReference type="SAM" id="MobiDB-lite"/>
    </source>
</evidence>
<reference evidence="5 6" key="1">
    <citation type="journal article" date="2010" name="Nature">
        <title>The Ectocarpus genome and the independent evolution of multicellularity in brown algae.</title>
        <authorList>
            <person name="Cock J.M."/>
            <person name="Sterck L."/>
            <person name="Rouze P."/>
            <person name="Scornet D."/>
            <person name="Allen A.E."/>
            <person name="Amoutzias G."/>
            <person name="Anthouard V."/>
            <person name="Artiguenave F."/>
            <person name="Aury J.M."/>
            <person name="Badger J.H."/>
            <person name="Beszteri B."/>
            <person name="Billiau K."/>
            <person name="Bonnet E."/>
            <person name="Bothwell J.H."/>
            <person name="Bowler C."/>
            <person name="Boyen C."/>
            <person name="Brownlee C."/>
            <person name="Carrano C.J."/>
            <person name="Charrier B."/>
            <person name="Cho G.Y."/>
            <person name="Coelho S.M."/>
            <person name="Collen J."/>
            <person name="Corre E."/>
            <person name="Da Silva C."/>
            <person name="Delage L."/>
            <person name="Delaroque N."/>
            <person name="Dittami S.M."/>
            <person name="Doulbeau S."/>
            <person name="Elias M."/>
            <person name="Farnham G."/>
            <person name="Gachon C.M."/>
            <person name="Gschloessl B."/>
            <person name="Heesch S."/>
            <person name="Jabbari K."/>
            <person name="Jubin C."/>
            <person name="Kawai H."/>
            <person name="Kimura K."/>
            <person name="Kloareg B."/>
            <person name="Kupper F.C."/>
            <person name="Lang D."/>
            <person name="Le Bail A."/>
            <person name="Leblanc C."/>
            <person name="Lerouge P."/>
            <person name="Lohr M."/>
            <person name="Lopez P.J."/>
            <person name="Martens C."/>
            <person name="Maumus F."/>
            <person name="Michel G."/>
            <person name="Miranda-Saavedra D."/>
            <person name="Morales J."/>
            <person name="Moreau H."/>
            <person name="Motomura T."/>
            <person name="Nagasato C."/>
            <person name="Napoli C.A."/>
            <person name="Nelson D.R."/>
            <person name="Nyvall-Collen P."/>
            <person name="Peters A.F."/>
            <person name="Pommier C."/>
            <person name="Potin P."/>
            <person name="Poulain J."/>
            <person name="Quesneville H."/>
            <person name="Read B."/>
            <person name="Rensing S.A."/>
            <person name="Ritter A."/>
            <person name="Rousvoal S."/>
            <person name="Samanta M."/>
            <person name="Samson G."/>
            <person name="Schroeder D.C."/>
            <person name="Segurens B."/>
            <person name="Strittmatter M."/>
            <person name="Tonon T."/>
            <person name="Tregear J.W."/>
            <person name="Valentin K."/>
            <person name="von Dassow P."/>
            <person name="Yamagishi T."/>
            <person name="Van de Peer Y."/>
            <person name="Wincker P."/>
        </authorList>
    </citation>
    <scope>NUCLEOTIDE SEQUENCE [LARGE SCALE GENOMIC DNA]</scope>
    <source>
        <strain evidence="6">Ec32 / CCAP1310/4</strain>
    </source>
</reference>
<organism evidence="5 6">
    <name type="scientific">Ectocarpus siliculosus</name>
    <name type="common">Brown alga</name>
    <name type="synonym">Conferva siliculosa</name>
    <dbReference type="NCBI Taxonomy" id="2880"/>
    <lineage>
        <taxon>Eukaryota</taxon>
        <taxon>Sar</taxon>
        <taxon>Stramenopiles</taxon>
        <taxon>Ochrophyta</taxon>
        <taxon>PX clade</taxon>
        <taxon>Phaeophyceae</taxon>
        <taxon>Ectocarpales</taxon>
        <taxon>Ectocarpaceae</taxon>
        <taxon>Ectocarpus</taxon>
    </lineage>
</organism>
<dbReference type="PANTHER" id="PTHR21683:SF3">
    <property type="entry name" value="CILIA AND FLAGELLA ASSOCIATED PROTEIN 100"/>
    <property type="match status" value="1"/>
</dbReference>
<dbReference type="EMBL" id="FN649107">
    <property type="protein sequence ID" value="CBJ27942.1"/>
    <property type="molecule type" value="Genomic_DNA"/>
</dbReference>
<feature type="compositionally biased region" description="Basic and acidic residues" evidence="3">
    <location>
        <begin position="27"/>
        <end position="45"/>
    </location>
</feature>
<accession>D7G879</accession>
<evidence type="ECO:0000259" key="4">
    <source>
        <dbReference type="Pfam" id="PF13863"/>
    </source>
</evidence>
<keyword evidence="6" id="KW-1185">Reference proteome</keyword>
<dbReference type="InterPro" id="IPR051147">
    <property type="entry name" value="CFAP_domain-containing"/>
</dbReference>
<dbReference type="InParanoid" id="D7G879"/>
<keyword evidence="5" id="KW-0282">Flagellum</keyword>
<feature type="domain" description="DUF4200" evidence="4">
    <location>
        <begin position="118"/>
        <end position="235"/>
    </location>
</feature>
<feature type="coiled-coil region" evidence="2">
    <location>
        <begin position="132"/>
        <end position="219"/>
    </location>
</feature>
<sequence>MDESHDEALAGSSSADRNPFILPADEEVFRMRQEEKSRKAKERVARRGQKVWQKTTKSAVSGRSAKIGDLLKNTGAAIVGGEDSTPGKRALANAEMMHQAATMITNDRQQEKESMAEFISKKREMFLVQMSLDTKREEIRKLEEKARMKEEALRKSEQMLEEDAIRFDTFLKENDKKAHEAIKKAERETKLKTDKAQEIKKLNQQIQMVQSDMSKHREALEDCLRYKEFLDSLVPPEWFEEQNQIKCDRQQQRRQARIKQKKKSYEEAKKKVLAEFVEEERRRDEALAKQGRVKKKSEKKARQPDLPPPPKLDQEPLTSSEEDIPMFFTKQEQLLDIFQALEEQNLFFIQNSQETEHALDELKQNFGKVQKTMDTKTQALRSNIRELVDSIDVEEAKAEQLRKRIAASTGDTLDRQEELLKQLNKEVKHVYERCGFDASSSPTTLYMLSDLEARLEDLLSDIGQMPEEYVAKAEKEKEKKRREKKRAEQQALQERMQEERNRKAIERSLQAPRKKVGRPVMFRSRLQKRKVSKNKDMSHGEDLDEIKHLT</sequence>
<dbReference type="OMA" id="AWKLSMT"/>
<protein>
    <submittedName>
        <fullName evidence="5">Flagellar associated protein</fullName>
    </submittedName>
</protein>
<feature type="region of interest" description="Disordered" evidence="3">
    <location>
        <begin position="472"/>
        <end position="550"/>
    </location>
</feature>
<name>D7G879_ECTSI</name>
<dbReference type="Proteomes" id="UP000002630">
    <property type="component" value="Linkage Group LG26"/>
</dbReference>
<dbReference type="PANTHER" id="PTHR21683">
    <property type="entry name" value="COILED-COIL DOMAIN-CONTAINING PROTEIN 42 LIKE-2-LIKE-RELATED"/>
    <property type="match status" value="1"/>
</dbReference>
<feature type="compositionally biased region" description="Basic and acidic residues" evidence="3">
    <location>
        <begin position="533"/>
        <end position="550"/>
    </location>
</feature>
<dbReference type="GO" id="GO:0005856">
    <property type="term" value="C:cytoskeleton"/>
    <property type="evidence" value="ECO:0007669"/>
    <property type="project" value="UniProtKB-ARBA"/>
</dbReference>
<evidence type="ECO:0000313" key="6">
    <source>
        <dbReference type="Proteomes" id="UP000002630"/>
    </source>
</evidence>
<dbReference type="eggNOG" id="ENOG502QSDI">
    <property type="taxonomic scope" value="Eukaryota"/>
</dbReference>
<feature type="compositionally biased region" description="Basic and acidic residues" evidence="3">
    <location>
        <begin position="495"/>
        <end position="506"/>
    </location>
</feature>